<evidence type="ECO:0000313" key="3">
    <source>
        <dbReference type="Proteomes" id="UP001597145"/>
    </source>
</evidence>
<dbReference type="InterPro" id="IPR003729">
    <property type="entry name" value="Bi_nuclease_dom"/>
</dbReference>
<proteinExistence type="predicted"/>
<evidence type="ECO:0000313" key="2">
    <source>
        <dbReference type="EMBL" id="MFD1530656.1"/>
    </source>
</evidence>
<dbReference type="Pfam" id="PF02577">
    <property type="entry name" value="BFN_dom"/>
    <property type="match status" value="1"/>
</dbReference>
<keyword evidence="3" id="KW-1185">Reference proteome</keyword>
<comment type="caution">
    <text evidence="2">The sequence shown here is derived from an EMBL/GenBank/DDBJ whole genome shotgun (WGS) entry which is preliminary data.</text>
</comment>
<dbReference type="EMBL" id="JBHUCP010000008">
    <property type="protein sequence ID" value="MFD1530656.1"/>
    <property type="molecule type" value="Genomic_DNA"/>
</dbReference>
<reference evidence="3" key="1">
    <citation type="journal article" date="2019" name="Int. J. Syst. Evol. Microbiol.">
        <title>The Global Catalogue of Microorganisms (GCM) 10K type strain sequencing project: providing services to taxonomists for standard genome sequencing and annotation.</title>
        <authorList>
            <consortium name="The Broad Institute Genomics Platform"/>
            <consortium name="The Broad Institute Genome Sequencing Center for Infectious Disease"/>
            <person name="Wu L."/>
            <person name="Ma J."/>
        </authorList>
    </citation>
    <scope>NUCLEOTIDE SEQUENCE [LARGE SCALE GENOMIC DNA]</scope>
    <source>
        <strain evidence="3">JCM 12165</strain>
    </source>
</reference>
<sequence>MAEMRVVAIAVDPRMAAPVLLLQETAPRHRVLPVWVGPAEANAIELERRHLPTPRPTTHQLIGQVISSCGHRLQRVCVTMVRDGVFHAELVIGPDVRVSARVSDAVALAMHLGVPVHASDVVLEQAALDDLQMIDAELEEFRRFLDDATPEDFGTE</sequence>
<protein>
    <submittedName>
        <fullName evidence="2">Bifunctional nuclease family protein</fullName>
    </submittedName>
</protein>
<dbReference type="Gene3D" id="3.10.690.10">
    <property type="entry name" value="Bifunctional nuclease domain"/>
    <property type="match status" value="1"/>
</dbReference>
<dbReference type="RefSeq" id="WP_343988229.1">
    <property type="nucleotide sequence ID" value="NZ_BAAAJG010000029.1"/>
</dbReference>
<name>A0ABW4FL97_9PSEU</name>
<organism evidence="2 3">
    <name type="scientific">Pseudonocardia aurantiaca</name>
    <dbReference type="NCBI Taxonomy" id="75290"/>
    <lineage>
        <taxon>Bacteria</taxon>
        <taxon>Bacillati</taxon>
        <taxon>Actinomycetota</taxon>
        <taxon>Actinomycetes</taxon>
        <taxon>Pseudonocardiales</taxon>
        <taxon>Pseudonocardiaceae</taxon>
        <taxon>Pseudonocardia</taxon>
    </lineage>
</organism>
<feature type="domain" description="BFN" evidence="1">
    <location>
        <begin position="1"/>
        <end position="130"/>
    </location>
</feature>
<dbReference type="SUPFAM" id="SSF103256">
    <property type="entry name" value="Hypothetical protein TM0160"/>
    <property type="match status" value="1"/>
</dbReference>
<dbReference type="InterPro" id="IPR036104">
    <property type="entry name" value="BFN_sf"/>
</dbReference>
<gene>
    <name evidence="2" type="ORF">ACFSCY_14510</name>
</gene>
<dbReference type="PROSITE" id="PS51658">
    <property type="entry name" value="BFN"/>
    <property type="match status" value="1"/>
</dbReference>
<dbReference type="Proteomes" id="UP001597145">
    <property type="component" value="Unassembled WGS sequence"/>
</dbReference>
<evidence type="ECO:0000259" key="1">
    <source>
        <dbReference type="PROSITE" id="PS51658"/>
    </source>
</evidence>
<accession>A0ABW4FL97</accession>